<comment type="caution">
    <text evidence="2">The sequence shown here is derived from an EMBL/GenBank/DDBJ whole genome shotgun (WGS) entry which is preliminary data.</text>
</comment>
<feature type="signal peptide" evidence="1">
    <location>
        <begin position="1"/>
        <end position="19"/>
    </location>
</feature>
<gene>
    <name evidence="2" type="ORF">DRP44_06240</name>
</gene>
<organism evidence="2 3">
    <name type="scientific">candidate division TA06 bacterium</name>
    <dbReference type="NCBI Taxonomy" id="2250710"/>
    <lineage>
        <taxon>Bacteria</taxon>
        <taxon>Bacteria division TA06</taxon>
    </lineage>
</organism>
<reference evidence="2 3" key="1">
    <citation type="submission" date="2018-06" db="EMBL/GenBank/DDBJ databases">
        <title>Extensive metabolic versatility and redundancy in microbially diverse, dynamic hydrothermal sediments.</title>
        <authorList>
            <person name="Dombrowski N."/>
            <person name="Teske A."/>
            <person name="Baker B.J."/>
        </authorList>
    </citation>
    <scope>NUCLEOTIDE SEQUENCE [LARGE SCALE GENOMIC DNA]</scope>
    <source>
        <strain evidence="2">B35_G9</strain>
    </source>
</reference>
<sequence length="188" mass="21460">MKRYFVFLALLITPMFIFPAEITSYETVEYAKIVRKHPRHRKVIIKKRRIKKRRKTMWFGLNGGYDISTDVWTAGGQLKFPAGPFCFMPGGSMYFTQNNIDWQANIDLALSPRFTYGLYGGAGFAIAGRDTTGVGIRNIYTGLNLFAGYQLPLKRTPIRPYTEFRCTWLEGKPLLQVNLGVDFAIGKI</sequence>
<accession>A0A660S6G6</accession>
<keyword evidence="1" id="KW-0732">Signal</keyword>
<dbReference type="EMBL" id="QNBC01000088">
    <property type="protein sequence ID" value="RKX65475.1"/>
    <property type="molecule type" value="Genomic_DNA"/>
</dbReference>
<evidence type="ECO:0000313" key="3">
    <source>
        <dbReference type="Proteomes" id="UP000282321"/>
    </source>
</evidence>
<protein>
    <recommendedName>
        <fullName evidence="4">Outer membrane protein beta-barrel domain-containing protein</fullName>
    </recommendedName>
</protein>
<proteinExistence type="predicted"/>
<evidence type="ECO:0008006" key="4">
    <source>
        <dbReference type="Google" id="ProtNLM"/>
    </source>
</evidence>
<dbReference type="AlphaFoldDB" id="A0A660S6G6"/>
<name>A0A660S6G6_UNCT6</name>
<feature type="chain" id="PRO_5024966841" description="Outer membrane protein beta-barrel domain-containing protein" evidence="1">
    <location>
        <begin position="20"/>
        <end position="188"/>
    </location>
</feature>
<dbReference type="Proteomes" id="UP000282321">
    <property type="component" value="Unassembled WGS sequence"/>
</dbReference>
<evidence type="ECO:0000256" key="1">
    <source>
        <dbReference type="SAM" id="SignalP"/>
    </source>
</evidence>
<evidence type="ECO:0000313" key="2">
    <source>
        <dbReference type="EMBL" id="RKX65475.1"/>
    </source>
</evidence>